<reference evidence="1 2" key="1">
    <citation type="submission" date="2017-04" db="EMBL/GenBank/DDBJ databases">
        <title>Isolation, Characterization of a novel bacteriophage and potential to disrupt Pseudomonas aeruginosa biofilms in vitro.</title>
        <authorList>
            <person name="Qu K."/>
            <person name="Xu Y."/>
            <person name="Wang L."/>
            <person name="Li X."/>
        </authorList>
    </citation>
    <scope>NUCLEOTIDE SEQUENCE [LARGE SCALE GENOMIC DNA]</scope>
</reference>
<gene>
    <name evidence="1" type="ORF">vBPaeMG1_133</name>
</gene>
<accession>A0A218L440</accession>
<dbReference type="Proteomes" id="UP000222849">
    <property type="component" value="Segment"/>
</dbReference>
<dbReference type="EMBL" id="KY994101">
    <property type="protein sequence ID" value="ARW57400.1"/>
    <property type="molecule type" value="Genomic_DNA"/>
</dbReference>
<organism evidence="1 2">
    <name type="scientific">Pseudomonas phage vB_PaeM_G1</name>
    <dbReference type="NCBI Taxonomy" id="1983539"/>
    <lineage>
        <taxon>Viruses</taxon>
        <taxon>Duplodnaviria</taxon>
        <taxon>Heunggongvirae</taxon>
        <taxon>Uroviricota</taxon>
        <taxon>Caudoviricetes</taxon>
        <taxon>Vandenendeviridae</taxon>
        <taxon>Nankokuvirus</taxon>
        <taxon>Nankokuvirus G1</taxon>
    </lineage>
</organism>
<evidence type="ECO:0000313" key="2">
    <source>
        <dbReference type="Proteomes" id="UP000222849"/>
    </source>
</evidence>
<evidence type="ECO:0000313" key="1">
    <source>
        <dbReference type="EMBL" id="ARW57400.1"/>
    </source>
</evidence>
<protein>
    <submittedName>
        <fullName evidence="1">Uncharacterized protein</fullName>
    </submittedName>
</protein>
<name>A0A218L440_9CAUD</name>
<keyword evidence="2" id="KW-1185">Reference proteome</keyword>
<sequence length="77" mass="8352">MPVKIGDIVAIRGDLRKKHGGTCQYLPEQLVGGKFLKHAGTGEIWTGRVSKIQGDMAKVGGGWRGIEFYVPVDEINA</sequence>
<proteinExistence type="predicted"/>